<dbReference type="PANTHER" id="PTHR15665:SF1">
    <property type="entry name" value="PROTEIN ASTEROID HOMOLOG 1"/>
    <property type="match status" value="1"/>
</dbReference>
<comment type="similarity">
    <text evidence="1">Belongs to the asteroid family.</text>
</comment>
<keyword evidence="2" id="KW-0472">Membrane</keyword>
<keyword evidence="2" id="KW-1133">Transmembrane helix</keyword>
<dbReference type="InterPro" id="IPR026832">
    <property type="entry name" value="Asteroid"/>
</dbReference>
<dbReference type="OrthoDB" id="25987at2759"/>
<evidence type="ECO:0000256" key="2">
    <source>
        <dbReference type="SAM" id="Phobius"/>
    </source>
</evidence>
<dbReference type="Gene3D" id="3.40.50.1010">
    <property type="entry name" value="5'-nuclease"/>
    <property type="match status" value="1"/>
</dbReference>
<sequence>MRWNYTSLRWYIKGRKLASLHQLQNCHIVIDGDSYFKEILDKSNGTAAGLDCDTYADILEKNLTTLLENNVTCYIIFNGAAKVDLEKQKESQQRIINNSINNDLETSGHFQPKLLKEIQKQVLDKMRIKYFVCEYECTEAVVGLARQIKCPVLTNRIEYCLLGVSCIPIYSIKLEEKTKAINCLIYGHEAIRTMLGVYKKMPVLLTILHETGDYVAKLGEVMMCGPTDLVPVIKWVKRQREEALIAAITKNLKDDKDKAGFMQLYQKIKTLFLFSPCNLAVKHFQRQRPHELYRDDRKWFAKGVSSGRIAIPYINLKKKGVICGSSLVNDVNQPDALLAAMDIIAYSHCILTNSQDSKITFIGRNDKNSIIKEIRTHFDQKISNRNIFKSRRKRVLQEKENYFEIFLENALPGFELMCNLLTSDIWILMISLVYYIHKKNKHFVNGAYSVLLSYFLLGPLVNLLDLEIHAEDFQKLDGLQFLFESVDKGELDHGVVHSFSEFLHCLQHLNYLNILCGKKYDPTIYHETYNATFVYNTFLFMKDKDHLMTFLESTFQDSIILKHFKMIVKDFETCLAAVKAHEADSSSGASPLKVDSQLCIQFTTSGETKEFFLEVDGQSKNSDSDNITNS</sequence>
<dbReference type="EMBL" id="LR824020">
    <property type="protein sequence ID" value="CAH0589235.1"/>
    <property type="molecule type" value="Genomic_DNA"/>
</dbReference>
<organism evidence="3 4">
    <name type="scientific">Chrysodeixis includens</name>
    <name type="common">Soybean looper</name>
    <name type="synonym">Pseudoplusia includens</name>
    <dbReference type="NCBI Taxonomy" id="689277"/>
    <lineage>
        <taxon>Eukaryota</taxon>
        <taxon>Metazoa</taxon>
        <taxon>Ecdysozoa</taxon>
        <taxon>Arthropoda</taxon>
        <taxon>Hexapoda</taxon>
        <taxon>Insecta</taxon>
        <taxon>Pterygota</taxon>
        <taxon>Neoptera</taxon>
        <taxon>Endopterygota</taxon>
        <taxon>Lepidoptera</taxon>
        <taxon>Glossata</taxon>
        <taxon>Ditrysia</taxon>
        <taxon>Noctuoidea</taxon>
        <taxon>Noctuidae</taxon>
        <taxon>Plusiinae</taxon>
        <taxon>Chrysodeixis</taxon>
    </lineage>
</organism>
<evidence type="ECO:0000313" key="4">
    <source>
        <dbReference type="Proteomes" id="UP001154114"/>
    </source>
</evidence>
<feature type="transmembrane region" description="Helical" evidence="2">
    <location>
        <begin position="443"/>
        <end position="464"/>
    </location>
</feature>
<evidence type="ECO:0000313" key="3">
    <source>
        <dbReference type="EMBL" id="CAH0589235.1"/>
    </source>
</evidence>
<feature type="transmembrane region" description="Helical" evidence="2">
    <location>
        <begin position="414"/>
        <end position="436"/>
    </location>
</feature>
<name>A0A9P0FU66_CHRIL</name>
<dbReference type="Proteomes" id="UP001154114">
    <property type="component" value="Chromosome 17"/>
</dbReference>
<accession>A0A9P0FU66</accession>
<dbReference type="AlphaFoldDB" id="A0A9P0FU66"/>
<evidence type="ECO:0000256" key="1">
    <source>
        <dbReference type="ARBA" id="ARBA00007398"/>
    </source>
</evidence>
<gene>
    <name evidence="3" type="ORF">CINC_LOCUS4421</name>
</gene>
<dbReference type="InterPro" id="IPR029060">
    <property type="entry name" value="PIN-like_dom_sf"/>
</dbReference>
<dbReference type="SUPFAM" id="SSF88723">
    <property type="entry name" value="PIN domain-like"/>
    <property type="match status" value="1"/>
</dbReference>
<reference evidence="3" key="1">
    <citation type="submission" date="2021-12" db="EMBL/GenBank/DDBJ databases">
        <authorList>
            <person name="King R."/>
        </authorList>
    </citation>
    <scope>NUCLEOTIDE SEQUENCE</scope>
</reference>
<dbReference type="PANTHER" id="PTHR15665">
    <property type="entry name" value="ASTEROID PROTEIN"/>
    <property type="match status" value="1"/>
</dbReference>
<proteinExistence type="inferred from homology"/>
<keyword evidence="2" id="KW-0812">Transmembrane</keyword>
<keyword evidence="4" id="KW-1185">Reference proteome</keyword>
<protein>
    <submittedName>
        <fullName evidence="3">Uncharacterized protein</fullName>
    </submittedName>
</protein>